<evidence type="ECO:0000259" key="1">
    <source>
        <dbReference type="PROSITE" id="PS01179"/>
    </source>
</evidence>
<feature type="domain" description="PID" evidence="1">
    <location>
        <begin position="58"/>
        <end position="180"/>
    </location>
</feature>
<dbReference type="InterPro" id="IPR048559">
    <property type="entry name" value="DAB1/2_SBM"/>
</dbReference>
<sequence length="379" mass="41220">MSQDDGGSPKERDVIKMETEQVDECCPPPEQADVGTWQSSVAKEATRTLSDVASRFTGDGIRYKAKLIGVDPVPYAHGDKMCWDSMMKLKGIEATGRKQGKHKQRVWLKISFSGLKIIDERTGAVLHYHERSRISSLTKDESDPRALAYIYQEDDTYSLFYIRMANLADPVLADLNEICQSVDQETPTQNDALLVLDESSAPPPEVSAHEYVFSPQPESSFGQIKQTSSSNELMEVFSIQLEGPMMPTQSECASPPVPPESQKPTLSTSQILSMYPTQPVGGSPYSSPAYSPLAAPWPTMPGNMAPWPAAGIVAPPAGSQIQAHNSQPGGMMRGNPINYLAPPSAANGYHTPLNPAYPPPATATLQSVSPPMEQNLFLL</sequence>
<dbReference type="PANTHER" id="PTHR47695">
    <property type="entry name" value="PID DOMAIN-CONTAINING PROTEIN"/>
    <property type="match status" value="1"/>
</dbReference>
<dbReference type="PROSITE" id="PS01179">
    <property type="entry name" value="PID"/>
    <property type="match status" value="1"/>
</dbReference>
<keyword evidence="3" id="KW-1185">Reference proteome</keyword>
<comment type="caution">
    <text evidence="2">The sequence shown here is derived from an EMBL/GenBank/DDBJ whole genome shotgun (WGS) entry which is preliminary data.</text>
</comment>
<organism evidence="2 3">
    <name type="scientific">Scomber scombrus</name>
    <name type="common">Atlantic mackerel</name>
    <name type="synonym">Scomber vernalis</name>
    <dbReference type="NCBI Taxonomy" id="13677"/>
    <lineage>
        <taxon>Eukaryota</taxon>
        <taxon>Metazoa</taxon>
        <taxon>Chordata</taxon>
        <taxon>Craniata</taxon>
        <taxon>Vertebrata</taxon>
        <taxon>Euteleostomi</taxon>
        <taxon>Actinopterygii</taxon>
        <taxon>Neopterygii</taxon>
        <taxon>Teleostei</taxon>
        <taxon>Neoteleostei</taxon>
        <taxon>Acanthomorphata</taxon>
        <taxon>Pelagiaria</taxon>
        <taxon>Scombriformes</taxon>
        <taxon>Scombridae</taxon>
        <taxon>Scomber</taxon>
    </lineage>
</organism>
<dbReference type="Pfam" id="PF21792">
    <property type="entry name" value="DAB2_SBM"/>
    <property type="match status" value="1"/>
</dbReference>
<dbReference type="EMBL" id="CAWUFR010000194">
    <property type="protein sequence ID" value="CAK6972139.1"/>
    <property type="molecule type" value="Genomic_DNA"/>
</dbReference>
<dbReference type="AlphaFoldDB" id="A0AAV1PN82"/>
<gene>
    <name evidence="2" type="ORF">FSCOSCO3_A036087</name>
</gene>
<dbReference type="InterPro" id="IPR006020">
    <property type="entry name" value="PTB/PI_dom"/>
</dbReference>
<evidence type="ECO:0000313" key="2">
    <source>
        <dbReference type="EMBL" id="CAK6972139.1"/>
    </source>
</evidence>
<dbReference type="PANTHER" id="PTHR47695:SF3">
    <property type="entry name" value="PID DOMAIN-CONTAINING PROTEIN"/>
    <property type="match status" value="1"/>
</dbReference>
<name>A0AAV1PN82_SCOSC</name>
<dbReference type="Gene3D" id="2.30.29.30">
    <property type="entry name" value="Pleckstrin-homology domain (PH domain)/Phosphotyrosine-binding domain (PTB)"/>
    <property type="match status" value="1"/>
</dbReference>
<evidence type="ECO:0000313" key="3">
    <source>
        <dbReference type="Proteomes" id="UP001314229"/>
    </source>
</evidence>
<reference evidence="2 3" key="1">
    <citation type="submission" date="2024-01" db="EMBL/GenBank/DDBJ databases">
        <authorList>
            <person name="Alioto T."/>
            <person name="Alioto T."/>
            <person name="Gomez Garrido J."/>
        </authorList>
    </citation>
    <scope>NUCLEOTIDE SEQUENCE [LARGE SCALE GENOMIC DNA]</scope>
</reference>
<dbReference type="InterPro" id="IPR011993">
    <property type="entry name" value="PH-like_dom_sf"/>
</dbReference>
<dbReference type="GO" id="GO:0005737">
    <property type="term" value="C:cytoplasm"/>
    <property type="evidence" value="ECO:0007669"/>
    <property type="project" value="TreeGrafter"/>
</dbReference>
<accession>A0AAV1PN82</accession>
<dbReference type="SUPFAM" id="SSF50729">
    <property type="entry name" value="PH domain-like"/>
    <property type="match status" value="1"/>
</dbReference>
<dbReference type="Proteomes" id="UP001314229">
    <property type="component" value="Unassembled WGS sequence"/>
</dbReference>
<proteinExistence type="predicted"/>
<protein>
    <submittedName>
        <fullName evidence="2">Disabled homolog 1-like isoform X1</fullName>
    </submittedName>
</protein>
<dbReference type="SMART" id="SM00462">
    <property type="entry name" value="PTB"/>
    <property type="match status" value="1"/>
</dbReference>